<dbReference type="GO" id="GO:0005829">
    <property type="term" value="C:cytosol"/>
    <property type="evidence" value="ECO:0007669"/>
    <property type="project" value="TreeGrafter"/>
</dbReference>
<protein>
    <submittedName>
        <fullName evidence="8">Ubiquitin carboxyl-terminal hydrolase 51</fullName>
    </submittedName>
</protein>
<gene>
    <name evidence="8" type="ORF">AYI68_g6596</name>
</gene>
<dbReference type="GO" id="GO:0016579">
    <property type="term" value="P:protein deubiquitination"/>
    <property type="evidence" value="ECO:0007669"/>
    <property type="project" value="InterPro"/>
</dbReference>
<dbReference type="Pfam" id="PF02148">
    <property type="entry name" value="zf-UBP"/>
    <property type="match status" value="1"/>
</dbReference>
<dbReference type="EMBL" id="LSSL01004606">
    <property type="protein sequence ID" value="OLY79337.1"/>
    <property type="molecule type" value="Genomic_DNA"/>
</dbReference>
<dbReference type="PROSITE" id="PS00972">
    <property type="entry name" value="USP_1"/>
    <property type="match status" value="1"/>
</dbReference>
<feature type="compositionally biased region" description="Polar residues" evidence="5">
    <location>
        <begin position="1108"/>
        <end position="1118"/>
    </location>
</feature>
<evidence type="ECO:0000259" key="6">
    <source>
        <dbReference type="PROSITE" id="PS50235"/>
    </source>
</evidence>
<feature type="compositionally biased region" description="Polar residues" evidence="5">
    <location>
        <begin position="797"/>
        <end position="813"/>
    </location>
</feature>
<dbReference type="InterPro" id="IPR018200">
    <property type="entry name" value="USP_CS"/>
</dbReference>
<feature type="region of interest" description="Disordered" evidence="5">
    <location>
        <begin position="326"/>
        <end position="363"/>
    </location>
</feature>
<dbReference type="InterPro" id="IPR001394">
    <property type="entry name" value="Peptidase_C19_UCH"/>
</dbReference>
<feature type="region of interest" description="Disordered" evidence="5">
    <location>
        <begin position="944"/>
        <end position="1002"/>
    </location>
</feature>
<feature type="compositionally biased region" description="Polar residues" evidence="5">
    <location>
        <begin position="550"/>
        <end position="560"/>
    </location>
</feature>
<sequence length="1333" mass="145805">MSVKSASRHNDNSAHAHRTSASRTNSISTHLSAGCPHIQSHIKGIVDKLKVLAPYSIICSKRQTLLLGRRGSVATASYPSGSSNQPSINNQGALSDCNTDSTLADPQNSLPTSNPTTNSNLEGDRSRKRLVEEMPTPVCDDCSTPLDRIHACLECDFYGCWMSRSRRFGCNKNSHSRLSPSNSSEPSTKPHILNHLDQSNHTFAVDFYRLQIYCNLCKDYIYDPSMQSWLRGMTVRWYAALCDAAEPEAKRPRIIGVSIDITPQEAKYAKEHGTVRPCGGLRGLRNLGNSCFLNVVIQALFQNPLIRGWMLSGGHSPNRCIVGRKNQSKSAAPIKNKNLLDSDSKSSSVPDSPKKSHTSLSISESSNKISSRASSVDNLSDTTIAKCCIGCELYSLLLKFYSGETTPIGASRLLYSLWVLRPDLAGYGQQDAHECFIAILDLLHNCLLENVIDPSQLDSIDASDNNSLPKPAIPNKKVPSLEHGERCSCVVHQTFGGILQSTVVCNDCGNISVAFDPVLDLSLDIEPSHPKPPSSRYPSSPNHPSKTEAQKNSPLDNSSVNKGFSYDLNKLASLTPTELKDFLEEQTELNKKVASIDFELRKRIKLNNSNKSDLKSSSETRESQKNSLNSNLESSEFSMGSEDSLRNSCDGNLNFNSNSFVQTLQNCLEKFTNPETLSNGMYSCSNCESSNAVATKQFAIKQLPPVLAFQLKRFNRGLSSSSKLNTYVRLPLDLDMTPYTTNNLASGSASEYSQLHNPFSAGTPLSTYTSFSQKKSSDNPLDDSSSGGNSASGNSNQTVGNPSGPLNSNSYSNSKKRVEITRMNPACQYQLFAVINHTGALDTGHYTLYSQHRNQWFKFDDSTITFADISDVLGLDEEARCYKGEVSKGSAYMAYYVKRTLDFNDPPSLDGDNNGSVASVPGLLSIPVSLSGASGFVNSSVNLSSTGKKVERRGRKRIVDLKKPSDPPKSGNNSQTPLFKIKSETRFSQSSDSSSDSDSDSLPLELAAMSRSAKAGDKKDDLLMNKLIQRDKSLKNKALNKQEAGNSSSIGNSPNIGIKIKLGSGIPKRKADGDLKSANSNLKNYKKDQKSGASTPRPFSIRIKSSLKGLNSSESKSPSLPKIEYNSGSDPGTPARNSPNSRDTKSVISGMKKNRGVLSQPGSKDGRSNLLNKNKPMNSPSRTKNIDEPYTSEDYTEDQDDDDSLEHSSDNEDDSVDNSRSSRTKGKVEDDTQADEKEEGEEDEDEDEEEEEEEGEEEEDGNDEDGDEEEEEDEEEENEEGDEEDEMDVFEEIDGDEGKNKAYQSSKNGNSSESANDFKSSSEDGEDDEDDAD</sequence>
<keyword evidence="3" id="KW-0862">Zinc</keyword>
<feature type="region of interest" description="Disordered" evidence="5">
    <location>
        <begin position="1065"/>
        <end position="1333"/>
    </location>
</feature>
<dbReference type="Proteomes" id="UP000187455">
    <property type="component" value="Unassembled WGS sequence"/>
</dbReference>
<feature type="compositionally biased region" description="Polar residues" evidence="5">
    <location>
        <begin position="770"/>
        <end position="783"/>
    </location>
</feature>
<dbReference type="PROSITE" id="PS51257">
    <property type="entry name" value="PROKAR_LIPOPROTEIN"/>
    <property type="match status" value="1"/>
</dbReference>
<organism evidence="8 9">
    <name type="scientific">Smittium mucronatum</name>
    <dbReference type="NCBI Taxonomy" id="133383"/>
    <lineage>
        <taxon>Eukaryota</taxon>
        <taxon>Fungi</taxon>
        <taxon>Fungi incertae sedis</taxon>
        <taxon>Zoopagomycota</taxon>
        <taxon>Kickxellomycotina</taxon>
        <taxon>Harpellomycetes</taxon>
        <taxon>Harpellales</taxon>
        <taxon>Legeriomycetaceae</taxon>
        <taxon>Smittium</taxon>
    </lineage>
</organism>
<dbReference type="PANTHER" id="PTHR24006">
    <property type="entry name" value="UBIQUITIN CARBOXYL-TERMINAL HYDROLASE"/>
    <property type="match status" value="1"/>
</dbReference>
<dbReference type="GO" id="GO:0008270">
    <property type="term" value="F:zinc ion binding"/>
    <property type="evidence" value="ECO:0007669"/>
    <property type="project" value="UniProtKB-KW"/>
</dbReference>
<dbReference type="Gene3D" id="3.30.40.10">
    <property type="entry name" value="Zinc/RING finger domain, C3HC4 (zinc finger)"/>
    <property type="match status" value="1"/>
</dbReference>
<comment type="caution">
    <text evidence="8">The sequence shown here is derived from an EMBL/GenBank/DDBJ whole genome shotgun (WGS) entry which is preliminary data.</text>
</comment>
<dbReference type="PROSITE" id="PS50271">
    <property type="entry name" value="ZF_UBP"/>
    <property type="match status" value="1"/>
</dbReference>
<dbReference type="OrthoDB" id="289038at2759"/>
<dbReference type="STRING" id="133383.A0A1R0GR11"/>
<evidence type="ECO:0000256" key="2">
    <source>
        <dbReference type="ARBA" id="ARBA00022771"/>
    </source>
</evidence>
<feature type="region of interest" description="Disordered" evidence="5">
    <location>
        <begin position="610"/>
        <end position="643"/>
    </location>
</feature>
<feature type="domain" description="UBP-type" evidence="7">
    <location>
        <begin position="111"/>
        <end position="241"/>
    </location>
</feature>
<feature type="compositionally biased region" description="Polar residues" evidence="5">
    <location>
        <begin position="1302"/>
        <end position="1319"/>
    </location>
</feature>
<feature type="compositionally biased region" description="Low complexity" evidence="5">
    <location>
        <begin position="784"/>
        <end position="796"/>
    </location>
</feature>
<dbReference type="InterPro" id="IPR013083">
    <property type="entry name" value="Znf_RING/FYVE/PHD"/>
</dbReference>
<accession>A0A1R0GR11</accession>
<dbReference type="SUPFAM" id="SSF54001">
    <property type="entry name" value="Cysteine proteinases"/>
    <property type="match status" value="1"/>
</dbReference>
<reference evidence="8 9" key="1">
    <citation type="journal article" date="2016" name="Mol. Biol. Evol.">
        <title>Genome-Wide Survey of Gut Fungi (Harpellales) Reveals the First Horizontally Transferred Ubiquitin Gene from a Mosquito Host.</title>
        <authorList>
            <person name="Wang Y."/>
            <person name="White M.M."/>
            <person name="Kvist S."/>
            <person name="Moncalvo J.M."/>
        </authorList>
    </citation>
    <scope>NUCLEOTIDE SEQUENCE [LARGE SCALE GENOMIC DNA]</scope>
    <source>
        <strain evidence="8 9">ALG-7-W6</strain>
    </source>
</reference>
<dbReference type="Gene3D" id="3.90.70.10">
    <property type="entry name" value="Cysteine proteinases"/>
    <property type="match status" value="1"/>
</dbReference>
<feature type="compositionally biased region" description="Basic and acidic residues" evidence="5">
    <location>
        <begin position="612"/>
        <end position="624"/>
    </location>
</feature>
<feature type="compositionally biased region" description="Acidic residues" evidence="5">
    <location>
        <begin position="1323"/>
        <end position="1333"/>
    </location>
</feature>
<feature type="domain" description="USP" evidence="6">
    <location>
        <begin position="282"/>
        <end position="899"/>
    </location>
</feature>
<proteinExistence type="predicted"/>
<feature type="compositionally biased region" description="Polar residues" evidence="5">
    <location>
        <begin position="1126"/>
        <end position="1141"/>
    </location>
</feature>
<keyword evidence="9" id="KW-1185">Reference proteome</keyword>
<evidence type="ECO:0000313" key="8">
    <source>
        <dbReference type="EMBL" id="OLY79337.1"/>
    </source>
</evidence>
<dbReference type="Pfam" id="PF00443">
    <property type="entry name" value="UCH"/>
    <property type="match status" value="1"/>
</dbReference>
<dbReference type="PROSITE" id="PS00973">
    <property type="entry name" value="USP_2"/>
    <property type="match status" value="1"/>
</dbReference>
<dbReference type="InterPro" id="IPR038765">
    <property type="entry name" value="Papain-like_cys_pep_sf"/>
</dbReference>
<feature type="region of interest" description="Disordered" evidence="5">
    <location>
        <begin position="1"/>
        <end position="29"/>
    </location>
</feature>
<evidence type="ECO:0000256" key="1">
    <source>
        <dbReference type="ARBA" id="ARBA00022723"/>
    </source>
</evidence>
<keyword evidence="1" id="KW-0479">Metal-binding</keyword>
<feature type="compositionally biased region" description="Basic and acidic residues" evidence="5">
    <location>
        <begin position="957"/>
        <end position="966"/>
    </location>
</feature>
<dbReference type="InterPro" id="IPR050164">
    <property type="entry name" value="Peptidase_C19"/>
</dbReference>
<feature type="compositionally biased region" description="Polar residues" evidence="5">
    <location>
        <begin position="74"/>
        <end position="121"/>
    </location>
</feature>
<dbReference type="InterPro" id="IPR001607">
    <property type="entry name" value="Znf_UBP"/>
</dbReference>
<feature type="region of interest" description="Disordered" evidence="5">
    <location>
        <begin position="74"/>
        <end position="128"/>
    </location>
</feature>
<dbReference type="GO" id="GO:0005634">
    <property type="term" value="C:nucleus"/>
    <property type="evidence" value="ECO:0007669"/>
    <property type="project" value="TreeGrafter"/>
</dbReference>
<evidence type="ECO:0000256" key="3">
    <source>
        <dbReference type="ARBA" id="ARBA00022833"/>
    </source>
</evidence>
<keyword evidence="2 4" id="KW-0863">Zinc-finger</keyword>
<feature type="region of interest" description="Disordered" evidence="5">
    <location>
        <begin position="525"/>
        <end position="560"/>
    </location>
</feature>
<evidence type="ECO:0000256" key="4">
    <source>
        <dbReference type="PROSITE-ProRule" id="PRU00502"/>
    </source>
</evidence>
<feature type="compositionally biased region" description="Acidic residues" evidence="5">
    <location>
        <begin position="1231"/>
        <end position="1295"/>
    </location>
</feature>
<dbReference type="InterPro" id="IPR028889">
    <property type="entry name" value="USP"/>
</dbReference>
<feature type="region of interest" description="Disordered" evidence="5">
    <location>
        <begin position="770"/>
        <end position="813"/>
    </location>
</feature>
<evidence type="ECO:0000259" key="7">
    <source>
        <dbReference type="PROSITE" id="PS50271"/>
    </source>
</evidence>
<feature type="compositionally biased region" description="Acidic residues" evidence="5">
    <location>
        <begin position="1190"/>
        <end position="1204"/>
    </location>
</feature>
<evidence type="ECO:0000313" key="9">
    <source>
        <dbReference type="Proteomes" id="UP000187455"/>
    </source>
</evidence>
<dbReference type="SUPFAM" id="SSF57850">
    <property type="entry name" value="RING/U-box"/>
    <property type="match status" value="1"/>
</dbReference>
<dbReference type="PANTHER" id="PTHR24006:SF937">
    <property type="entry name" value="UBIQUITIN CARBOXYL-TERMINAL HYDROLASE"/>
    <property type="match status" value="1"/>
</dbReference>
<keyword evidence="8" id="KW-0378">Hydrolase</keyword>
<dbReference type="GO" id="GO:0004843">
    <property type="term" value="F:cysteine-type deubiquitinase activity"/>
    <property type="evidence" value="ECO:0007669"/>
    <property type="project" value="InterPro"/>
</dbReference>
<evidence type="ECO:0000256" key="5">
    <source>
        <dbReference type="SAM" id="MobiDB-lite"/>
    </source>
</evidence>
<feature type="compositionally biased region" description="Polar residues" evidence="5">
    <location>
        <begin position="1169"/>
        <end position="1183"/>
    </location>
</feature>
<feature type="compositionally biased region" description="Low complexity" evidence="5">
    <location>
        <begin position="625"/>
        <end position="638"/>
    </location>
</feature>
<dbReference type="PROSITE" id="PS50235">
    <property type="entry name" value="USP_3"/>
    <property type="match status" value="1"/>
</dbReference>
<name>A0A1R0GR11_9FUNG</name>